<feature type="transmembrane region" description="Helical" evidence="1">
    <location>
        <begin position="6"/>
        <end position="24"/>
    </location>
</feature>
<evidence type="ECO:0000313" key="2">
    <source>
        <dbReference type="EMBL" id="SPJ22515.1"/>
    </source>
</evidence>
<dbReference type="AlphaFoldDB" id="A0A2R8BQW3"/>
<keyword evidence="1" id="KW-1133">Transmembrane helix</keyword>
<reference evidence="2 3" key="1">
    <citation type="submission" date="2018-03" db="EMBL/GenBank/DDBJ databases">
        <authorList>
            <person name="Keele B.F."/>
        </authorList>
    </citation>
    <scope>NUCLEOTIDE SEQUENCE [LARGE SCALE GENOMIC DNA]</scope>
    <source>
        <strain evidence="2 3">CECT 8504</strain>
    </source>
</reference>
<proteinExistence type="predicted"/>
<sequence length="62" mass="7044">MTFLQQSLLTLIGIVALVFLWLLLRVDYRSDTARKTGNAIQAEFELSDHTGMVRTQDDFAGR</sequence>
<accession>A0A2R8BQW3</accession>
<keyword evidence="1" id="KW-0812">Transmembrane</keyword>
<name>A0A2R8BQW3_9RHOB</name>
<dbReference type="EMBL" id="ONZF01000001">
    <property type="protein sequence ID" value="SPJ22515.1"/>
    <property type="molecule type" value="Genomic_DNA"/>
</dbReference>
<protein>
    <submittedName>
        <fullName evidence="2">Uncharacterized protein</fullName>
    </submittedName>
</protein>
<gene>
    <name evidence="2" type="ORF">PAA8504_00309</name>
</gene>
<keyword evidence="1" id="KW-0472">Membrane</keyword>
<evidence type="ECO:0000256" key="1">
    <source>
        <dbReference type="SAM" id="Phobius"/>
    </source>
</evidence>
<organism evidence="2 3">
    <name type="scientific">Palleronia abyssalis</name>
    <dbReference type="NCBI Taxonomy" id="1501240"/>
    <lineage>
        <taxon>Bacteria</taxon>
        <taxon>Pseudomonadati</taxon>
        <taxon>Pseudomonadota</taxon>
        <taxon>Alphaproteobacteria</taxon>
        <taxon>Rhodobacterales</taxon>
        <taxon>Roseobacteraceae</taxon>
        <taxon>Palleronia</taxon>
    </lineage>
</organism>
<evidence type="ECO:0000313" key="3">
    <source>
        <dbReference type="Proteomes" id="UP000244912"/>
    </source>
</evidence>
<dbReference type="Proteomes" id="UP000244912">
    <property type="component" value="Unassembled WGS sequence"/>
</dbReference>
<keyword evidence="3" id="KW-1185">Reference proteome</keyword>